<evidence type="ECO:0008006" key="3">
    <source>
        <dbReference type="Google" id="ProtNLM"/>
    </source>
</evidence>
<dbReference type="SUPFAM" id="SSF53335">
    <property type="entry name" value="S-adenosyl-L-methionine-dependent methyltransferases"/>
    <property type="match status" value="1"/>
</dbReference>
<dbReference type="RefSeq" id="XP_033688611.1">
    <property type="nucleotide sequence ID" value="XM_033832850.1"/>
</dbReference>
<dbReference type="AlphaFoldDB" id="A0A6A6IU14"/>
<dbReference type="OrthoDB" id="3737176at2759"/>
<organism evidence="1 2">
    <name type="scientific">Trematosphaeria pertusa</name>
    <dbReference type="NCBI Taxonomy" id="390896"/>
    <lineage>
        <taxon>Eukaryota</taxon>
        <taxon>Fungi</taxon>
        <taxon>Dikarya</taxon>
        <taxon>Ascomycota</taxon>
        <taxon>Pezizomycotina</taxon>
        <taxon>Dothideomycetes</taxon>
        <taxon>Pleosporomycetidae</taxon>
        <taxon>Pleosporales</taxon>
        <taxon>Massarineae</taxon>
        <taxon>Trematosphaeriaceae</taxon>
        <taxon>Trematosphaeria</taxon>
    </lineage>
</organism>
<dbReference type="GeneID" id="54586180"/>
<dbReference type="InterPro" id="IPR029063">
    <property type="entry name" value="SAM-dependent_MTases_sf"/>
</dbReference>
<keyword evidence="2" id="KW-1185">Reference proteome</keyword>
<accession>A0A6A6IU14</accession>
<evidence type="ECO:0000313" key="2">
    <source>
        <dbReference type="Proteomes" id="UP000800094"/>
    </source>
</evidence>
<sequence length="97" mass="11093">MQPVPAHLAGQYDIVHIGRIFRYIQHENPSRLLENFTSLLKPGGYLCWDELDLGSEHPQSSDPNVSHIHADRIEDGAYRPYGWVGELDSIFRSYGLE</sequence>
<dbReference type="Gene3D" id="3.40.50.150">
    <property type="entry name" value="Vaccinia Virus protein VP39"/>
    <property type="match status" value="1"/>
</dbReference>
<proteinExistence type="predicted"/>
<gene>
    <name evidence="1" type="ORF">BU26DRAFT_560894</name>
</gene>
<evidence type="ECO:0000313" key="1">
    <source>
        <dbReference type="EMBL" id="KAF2253607.1"/>
    </source>
</evidence>
<dbReference type="EMBL" id="ML987191">
    <property type="protein sequence ID" value="KAF2253607.1"/>
    <property type="molecule type" value="Genomic_DNA"/>
</dbReference>
<dbReference type="Proteomes" id="UP000800094">
    <property type="component" value="Unassembled WGS sequence"/>
</dbReference>
<reference evidence="1" key="1">
    <citation type="journal article" date="2020" name="Stud. Mycol.">
        <title>101 Dothideomycetes genomes: a test case for predicting lifestyles and emergence of pathogens.</title>
        <authorList>
            <person name="Haridas S."/>
            <person name="Albert R."/>
            <person name="Binder M."/>
            <person name="Bloem J."/>
            <person name="Labutti K."/>
            <person name="Salamov A."/>
            <person name="Andreopoulos B."/>
            <person name="Baker S."/>
            <person name="Barry K."/>
            <person name="Bills G."/>
            <person name="Bluhm B."/>
            <person name="Cannon C."/>
            <person name="Castanera R."/>
            <person name="Culley D."/>
            <person name="Daum C."/>
            <person name="Ezra D."/>
            <person name="Gonzalez J."/>
            <person name="Henrissat B."/>
            <person name="Kuo A."/>
            <person name="Liang C."/>
            <person name="Lipzen A."/>
            <person name="Lutzoni F."/>
            <person name="Magnuson J."/>
            <person name="Mondo S."/>
            <person name="Nolan M."/>
            <person name="Ohm R."/>
            <person name="Pangilinan J."/>
            <person name="Park H.-J."/>
            <person name="Ramirez L."/>
            <person name="Alfaro M."/>
            <person name="Sun H."/>
            <person name="Tritt A."/>
            <person name="Yoshinaga Y."/>
            <person name="Zwiers L.-H."/>
            <person name="Turgeon B."/>
            <person name="Goodwin S."/>
            <person name="Spatafora J."/>
            <person name="Crous P."/>
            <person name="Grigoriev I."/>
        </authorList>
    </citation>
    <scope>NUCLEOTIDE SEQUENCE</scope>
    <source>
        <strain evidence="1">CBS 122368</strain>
    </source>
</reference>
<protein>
    <recommendedName>
        <fullName evidence="3">Class I SAM-dependent methyltransferase</fullName>
    </recommendedName>
</protein>
<name>A0A6A6IU14_9PLEO</name>